<keyword evidence="5" id="KW-0010">Activator</keyword>
<feature type="region of interest" description="Disordered" evidence="8">
    <location>
        <begin position="1"/>
        <end position="25"/>
    </location>
</feature>
<keyword evidence="7" id="KW-0539">Nucleus</keyword>
<sequence>MISNGGAAKETGLSGQKATNQSLKKGPWTATEDAVLIDYVKKHGEGNWNSVQKNSGLMRCGKSCRLRWANHLRPNLKKGSFTPEEERIIIELHAKLGNKWARMASQLPGRTDNEIKNFWNTRMKRRQRAGLPIYPQEFQEETIPFHIKNQIQHQHQEQNHPNVTNPSSSSFSSLFPSPRKASYNPSLTLLDPINFSPALDPLNNNLTRSFYSNPAVQFKSFPDNNASNCGLALPLSSYGRSPSSITGFNQNFPAQSIPMTPPSLHYSTSDFETNMSFTSLIMGAQVEPNELFPGLGSEIPSDQTPPRPNTPFSSNTSGGVCVREESSKNTDNDSETVVPEMMHDNRNSGLLDALLLESQNLSRKEGKLTGENSLVATDQKGKRVVDESAEEEEETEKEAAKRVKLSAMNGSENSGENNCCDDLSSSQSSIGVKPNEEPMDEMNSMDDDLLSLLDNFPTTTPLPEWYRSRNIASGLSSSTVVEGGEVEAEQEASLAGGETTDETPNVDWAFGSSYWNNMPGIC</sequence>
<evidence type="ECO:0008006" key="12">
    <source>
        <dbReference type="Google" id="ProtNLM"/>
    </source>
</evidence>
<evidence type="ECO:0000256" key="6">
    <source>
        <dbReference type="ARBA" id="ARBA00023163"/>
    </source>
</evidence>
<organism evidence="11">
    <name type="scientific">Manihot esculenta</name>
    <name type="common">Cassava</name>
    <name type="synonym">Jatropha manihot</name>
    <dbReference type="NCBI Taxonomy" id="3983"/>
    <lineage>
        <taxon>Eukaryota</taxon>
        <taxon>Viridiplantae</taxon>
        <taxon>Streptophyta</taxon>
        <taxon>Embryophyta</taxon>
        <taxon>Tracheophyta</taxon>
        <taxon>Spermatophyta</taxon>
        <taxon>Magnoliopsida</taxon>
        <taxon>eudicotyledons</taxon>
        <taxon>Gunneridae</taxon>
        <taxon>Pentapetalae</taxon>
        <taxon>rosids</taxon>
        <taxon>fabids</taxon>
        <taxon>Malpighiales</taxon>
        <taxon>Euphorbiaceae</taxon>
        <taxon>Crotonoideae</taxon>
        <taxon>Manihoteae</taxon>
        <taxon>Manihot</taxon>
    </lineage>
</organism>
<evidence type="ECO:0000259" key="9">
    <source>
        <dbReference type="PROSITE" id="PS50090"/>
    </source>
</evidence>
<evidence type="ECO:0000259" key="10">
    <source>
        <dbReference type="PROSITE" id="PS51294"/>
    </source>
</evidence>
<dbReference type="FunFam" id="1.10.10.60:FF:000404">
    <property type="entry name" value="Transcription factor MYB97"/>
    <property type="match status" value="1"/>
</dbReference>
<dbReference type="Gene3D" id="1.10.10.60">
    <property type="entry name" value="Homeodomain-like"/>
    <property type="match status" value="2"/>
</dbReference>
<feature type="domain" description="HTH myb-type" evidence="10">
    <location>
        <begin position="20"/>
        <end position="72"/>
    </location>
</feature>
<evidence type="ECO:0000256" key="4">
    <source>
        <dbReference type="ARBA" id="ARBA00023125"/>
    </source>
</evidence>
<dbReference type="GO" id="GO:0048235">
    <property type="term" value="P:pollen sperm cell differentiation"/>
    <property type="evidence" value="ECO:0007669"/>
    <property type="project" value="UniProtKB-ARBA"/>
</dbReference>
<dbReference type="InterPro" id="IPR017930">
    <property type="entry name" value="Myb_dom"/>
</dbReference>
<keyword evidence="2" id="KW-0677">Repeat</keyword>
<dbReference type="STRING" id="3983.A0A199UBL7"/>
<keyword evidence="4" id="KW-0238">DNA-binding</keyword>
<keyword evidence="3" id="KW-0805">Transcription regulation</keyword>
<dbReference type="EMBL" id="KV450618">
    <property type="protein sequence ID" value="OAY21853.1"/>
    <property type="molecule type" value="Genomic_DNA"/>
</dbReference>
<dbReference type="GO" id="GO:0003700">
    <property type="term" value="F:DNA-binding transcription factor activity"/>
    <property type="evidence" value="ECO:0007669"/>
    <property type="project" value="UniProtKB-ARBA"/>
</dbReference>
<dbReference type="SUPFAM" id="SSF46689">
    <property type="entry name" value="Homeodomain-like"/>
    <property type="match status" value="1"/>
</dbReference>
<dbReference type="GO" id="GO:0005634">
    <property type="term" value="C:nucleus"/>
    <property type="evidence" value="ECO:0007669"/>
    <property type="project" value="UniProtKB-SubCell"/>
</dbReference>
<proteinExistence type="predicted"/>
<dbReference type="PANTHER" id="PTHR47995">
    <property type="entry name" value="TRANSCRIPTION FACTOR MYB33-RELATED"/>
    <property type="match status" value="1"/>
</dbReference>
<dbReference type="CDD" id="cd00167">
    <property type="entry name" value="SANT"/>
    <property type="match status" value="2"/>
</dbReference>
<dbReference type="GO" id="GO:0080092">
    <property type="term" value="P:regulation of pollen tube growth"/>
    <property type="evidence" value="ECO:0007669"/>
    <property type="project" value="UniProtKB-ARBA"/>
</dbReference>
<name>A0A199UBL7_MANES</name>
<feature type="domain" description="Myb-like" evidence="9">
    <location>
        <begin position="20"/>
        <end position="72"/>
    </location>
</feature>
<dbReference type="OrthoDB" id="2143914at2759"/>
<feature type="domain" description="Myb-like" evidence="9">
    <location>
        <begin position="73"/>
        <end position="123"/>
    </location>
</feature>
<evidence type="ECO:0000256" key="1">
    <source>
        <dbReference type="ARBA" id="ARBA00004123"/>
    </source>
</evidence>
<feature type="domain" description="HTH myb-type" evidence="10">
    <location>
        <begin position="73"/>
        <end position="127"/>
    </location>
</feature>
<dbReference type="SMART" id="SM00717">
    <property type="entry name" value="SANT"/>
    <property type="match status" value="2"/>
</dbReference>
<dbReference type="AlphaFoldDB" id="A0A199UBL7"/>
<feature type="compositionally biased region" description="Basic and acidic residues" evidence="8">
    <location>
        <begin position="322"/>
        <end position="331"/>
    </location>
</feature>
<dbReference type="PROSITE" id="PS51294">
    <property type="entry name" value="HTH_MYB"/>
    <property type="match status" value="2"/>
</dbReference>
<evidence type="ECO:0000256" key="7">
    <source>
        <dbReference type="ARBA" id="ARBA00023242"/>
    </source>
</evidence>
<evidence type="ECO:0000256" key="8">
    <source>
        <dbReference type="SAM" id="MobiDB-lite"/>
    </source>
</evidence>
<feature type="region of interest" description="Disordered" evidence="8">
    <location>
        <begin position="364"/>
        <end position="438"/>
    </location>
</feature>
<dbReference type="SMR" id="A0A199UBL7"/>
<evidence type="ECO:0000256" key="3">
    <source>
        <dbReference type="ARBA" id="ARBA00023015"/>
    </source>
</evidence>
<protein>
    <recommendedName>
        <fullName evidence="12">MYB family protein</fullName>
    </recommendedName>
</protein>
<feature type="compositionally biased region" description="Polar residues" evidence="8">
    <location>
        <begin position="13"/>
        <end position="23"/>
    </location>
</feature>
<evidence type="ECO:0000256" key="2">
    <source>
        <dbReference type="ARBA" id="ARBA00022737"/>
    </source>
</evidence>
<keyword evidence="6" id="KW-0804">Transcription</keyword>
<dbReference type="PROSITE" id="PS50090">
    <property type="entry name" value="MYB_LIKE"/>
    <property type="match status" value="2"/>
</dbReference>
<dbReference type="GO" id="GO:0003677">
    <property type="term" value="F:DNA binding"/>
    <property type="evidence" value="ECO:0007669"/>
    <property type="project" value="UniProtKB-KW"/>
</dbReference>
<accession>A0A199UBL7</accession>
<feature type="compositionally biased region" description="Low complexity" evidence="8">
    <location>
        <begin position="166"/>
        <end position="177"/>
    </location>
</feature>
<feature type="region of interest" description="Disordered" evidence="8">
    <location>
        <begin position="150"/>
        <end position="177"/>
    </location>
</feature>
<dbReference type="Pfam" id="PF00249">
    <property type="entry name" value="Myb_DNA-binding"/>
    <property type="match status" value="2"/>
</dbReference>
<comment type="subcellular location">
    <subcellularLocation>
        <location evidence="1">Nucleus</location>
    </subcellularLocation>
</comment>
<reference evidence="11" key="1">
    <citation type="submission" date="2016-02" db="EMBL/GenBank/DDBJ databases">
        <title>WGS assembly of Manihot esculenta.</title>
        <authorList>
            <person name="Bredeson J.V."/>
            <person name="Prochnik S.E."/>
            <person name="Lyons J.B."/>
            <person name="Schmutz J."/>
            <person name="Grimwood J."/>
            <person name="Vrebalov J."/>
            <person name="Bart R.S."/>
            <person name="Amuge T."/>
            <person name="Ferguson M.E."/>
            <person name="Green R."/>
            <person name="Putnam N."/>
            <person name="Stites J."/>
            <person name="Rounsley S."/>
            <person name="Rokhsar D.S."/>
        </authorList>
    </citation>
    <scope>NUCLEOTIDE SEQUENCE [LARGE SCALE GENOMIC DNA]</scope>
    <source>
        <tissue evidence="11">Leaf</tissue>
    </source>
</reference>
<dbReference type="PANTHER" id="PTHR47995:SF18">
    <property type="entry name" value="TRANSCRIPTION FACTOR MYB65"/>
    <property type="match status" value="1"/>
</dbReference>
<dbReference type="Gramene" id="Manes.13G069726.1.v8.1">
    <property type="protein sequence ID" value="Manes.13G069726.1.v8.1.CDS"/>
    <property type="gene ID" value="Manes.13G069726.v8.1"/>
</dbReference>
<feature type="compositionally biased region" description="Polar residues" evidence="8">
    <location>
        <begin position="408"/>
        <end position="430"/>
    </location>
</feature>
<feature type="region of interest" description="Disordered" evidence="8">
    <location>
        <begin position="293"/>
        <end position="335"/>
    </location>
</feature>
<dbReference type="InterPro" id="IPR009057">
    <property type="entry name" value="Homeodomain-like_sf"/>
</dbReference>
<gene>
    <name evidence="11" type="ORF">MANES_S051400</name>
</gene>
<evidence type="ECO:0000313" key="11">
    <source>
        <dbReference type="EMBL" id="OAY21853.1"/>
    </source>
</evidence>
<evidence type="ECO:0000256" key="5">
    <source>
        <dbReference type="ARBA" id="ARBA00023159"/>
    </source>
</evidence>
<dbReference type="FunFam" id="1.10.10.60:FF:000001">
    <property type="entry name" value="MYB-related transcription factor"/>
    <property type="match status" value="1"/>
</dbReference>
<dbReference type="GO" id="GO:0090406">
    <property type="term" value="C:pollen tube"/>
    <property type="evidence" value="ECO:0007669"/>
    <property type="project" value="UniProtKB-ARBA"/>
</dbReference>
<dbReference type="InterPro" id="IPR001005">
    <property type="entry name" value="SANT/Myb"/>
</dbReference>
<feature type="compositionally biased region" description="Acidic residues" evidence="8">
    <location>
        <begin position="387"/>
        <end position="396"/>
    </location>
</feature>